<keyword evidence="3" id="KW-0804">Transcription</keyword>
<keyword evidence="6" id="KW-1185">Reference proteome</keyword>
<name>A0A1H7E0R4_9ACTN</name>
<feature type="domain" description="HTH araC/xylS-type" evidence="4">
    <location>
        <begin position="211"/>
        <end position="310"/>
    </location>
</feature>
<evidence type="ECO:0000256" key="3">
    <source>
        <dbReference type="ARBA" id="ARBA00023163"/>
    </source>
</evidence>
<dbReference type="Proteomes" id="UP000198707">
    <property type="component" value="Unassembled WGS sequence"/>
</dbReference>
<dbReference type="InterPro" id="IPR032783">
    <property type="entry name" value="AraC_lig"/>
</dbReference>
<keyword evidence="2 5" id="KW-0238">DNA-binding</keyword>
<dbReference type="OrthoDB" id="241790at2"/>
<dbReference type="PANTHER" id="PTHR46796:SF13">
    <property type="entry name" value="HTH-TYPE TRANSCRIPTIONAL ACTIVATOR RHAS"/>
    <property type="match status" value="1"/>
</dbReference>
<keyword evidence="1" id="KW-0805">Transcription regulation</keyword>
<sequence>MDPIDLALRDLRVTGSMVGRTLVDPPWGLSVQTDDPCVLAAVIAGEMWVTRGNGAPVHLGRGDVAVAEGGVPLRLGDTPASKIDVVVTDRDACYDPATGADLSESCLIGGRTFGNPGASVSVLVASFHTSGEGFRFLAEHLPPLVVLSANPHVTPILDVVAAETVLDRPGQQVTVDRLMEVLGLASLRSWLRAAPDDVPSWATALDDAVVGPALRAMHAEPGRPWTVSGLAEQSAVSRAAFARRFTERVGVAPLTHLARWRMAVATDLIRDQPRLGLSEVARRVGYGDAFSFSNAYRRIRGVPPSRARRRDPAPVGAAVD</sequence>
<proteinExistence type="predicted"/>
<dbReference type="Pfam" id="PF12833">
    <property type="entry name" value="HTH_18"/>
    <property type="match status" value="1"/>
</dbReference>
<dbReference type="AlphaFoldDB" id="A0A1H7E0R4"/>
<dbReference type="InterPro" id="IPR050204">
    <property type="entry name" value="AraC_XylS_family_regulators"/>
</dbReference>
<dbReference type="GO" id="GO:0003700">
    <property type="term" value="F:DNA-binding transcription factor activity"/>
    <property type="evidence" value="ECO:0007669"/>
    <property type="project" value="InterPro"/>
</dbReference>
<dbReference type="STRING" id="1144548.SAMN05443287_1251"/>
<evidence type="ECO:0000256" key="2">
    <source>
        <dbReference type="ARBA" id="ARBA00023125"/>
    </source>
</evidence>
<dbReference type="InterPro" id="IPR018062">
    <property type="entry name" value="HTH_AraC-typ_CS"/>
</dbReference>
<dbReference type="SUPFAM" id="SSF51182">
    <property type="entry name" value="RmlC-like cupins"/>
    <property type="match status" value="1"/>
</dbReference>
<evidence type="ECO:0000313" key="5">
    <source>
        <dbReference type="EMBL" id="SEK07284.1"/>
    </source>
</evidence>
<reference evidence="6" key="1">
    <citation type="submission" date="2016-10" db="EMBL/GenBank/DDBJ databases">
        <authorList>
            <person name="Varghese N."/>
            <person name="Submissions S."/>
        </authorList>
    </citation>
    <scope>NUCLEOTIDE SEQUENCE [LARGE SCALE GENOMIC DNA]</scope>
    <source>
        <strain evidence="6">CGMCC 4.7038</strain>
    </source>
</reference>
<evidence type="ECO:0000313" key="6">
    <source>
        <dbReference type="Proteomes" id="UP000198707"/>
    </source>
</evidence>
<dbReference type="PROSITE" id="PS01124">
    <property type="entry name" value="HTH_ARAC_FAMILY_2"/>
    <property type="match status" value="1"/>
</dbReference>
<evidence type="ECO:0000256" key="1">
    <source>
        <dbReference type="ARBA" id="ARBA00023015"/>
    </source>
</evidence>
<dbReference type="PROSITE" id="PS00041">
    <property type="entry name" value="HTH_ARAC_FAMILY_1"/>
    <property type="match status" value="1"/>
</dbReference>
<dbReference type="Gene3D" id="1.10.10.60">
    <property type="entry name" value="Homeodomain-like"/>
    <property type="match status" value="1"/>
</dbReference>
<accession>A0A1H7E0R4</accession>
<dbReference type="EMBL" id="FNYV01000025">
    <property type="protein sequence ID" value="SEK07284.1"/>
    <property type="molecule type" value="Genomic_DNA"/>
</dbReference>
<dbReference type="SMART" id="SM00342">
    <property type="entry name" value="HTH_ARAC"/>
    <property type="match status" value="1"/>
</dbReference>
<dbReference type="RefSeq" id="WP_092383782.1">
    <property type="nucleotide sequence ID" value="NZ_BOPI01000076.1"/>
</dbReference>
<dbReference type="SUPFAM" id="SSF46689">
    <property type="entry name" value="Homeodomain-like"/>
    <property type="match status" value="2"/>
</dbReference>
<organism evidence="5 6">
    <name type="scientific">Micromonospora phaseoli</name>
    <dbReference type="NCBI Taxonomy" id="1144548"/>
    <lineage>
        <taxon>Bacteria</taxon>
        <taxon>Bacillati</taxon>
        <taxon>Actinomycetota</taxon>
        <taxon>Actinomycetes</taxon>
        <taxon>Micromonosporales</taxon>
        <taxon>Micromonosporaceae</taxon>
        <taxon>Micromonospora</taxon>
    </lineage>
</organism>
<protein>
    <submittedName>
        <fullName evidence="5">AraC-type DNA-binding protein</fullName>
    </submittedName>
</protein>
<dbReference type="InterPro" id="IPR018060">
    <property type="entry name" value="HTH_AraC"/>
</dbReference>
<gene>
    <name evidence="5" type="ORF">SAMN05443287_1251</name>
</gene>
<dbReference type="InterPro" id="IPR011051">
    <property type="entry name" value="RmlC_Cupin_sf"/>
</dbReference>
<dbReference type="PANTHER" id="PTHR46796">
    <property type="entry name" value="HTH-TYPE TRANSCRIPTIONAL ACTIVATOR RHAS-RELATED"/>
    <property type="match status" value="1"/>
</dbReference>
<dbReference type="Pfam" id="PF12852">
    <property type="entry name" value="Cupin_6"/>
    <property type="match status" value="1"/>
</dbReference>
<dbReference type="GO" id="GO:0043565">
    <property type="term" value="F:sequence-specific DNA binding"/>
    <property type="evidence" value="ECO:0007669"/>
    <property type="project" value="InterPro"/>
</dbReference>
<dbReference type="InterPro" id="IPR009057">
    <property type="entry name" value="Homeodomain-like_sf"/>
</dbReference>
<evidence type="ECO:0000259" key="4">
    <source>
        <dbReference type="PROSITE" id="PS01124"/>
    </source>
</evidence>